<evidence type="ECO:0000313" key="3">
    <source>
        <dbReference type="Proteomes" id="UP000535182"/>
    </source>
</evidence>
<accession>A0A9X0QG87</accession>
<sequence>MAQSLSLSSAVSVFPCPNCKETINTSMQECSFCHTPIDRTAAEESAAATSKISQACSDASYLKIMAGSALTFFLIGFIPILGSVGSLGFLFLEFAIPIMTIRWWIKFGKIKTDDLEFARAKQTAMFVGIGAIIFFIAISIPKLLLL</sequence>
<dbReference type="AlphaFoldDB" id="A0A9X0QG87"/>
<evidence type="ECO:0000256" key="1">
    <source>
        <dbReference type="SAM" id="Phobius"/>
    </source>
</evidence>
<organism evidence="2 3">
    <name type="scientific">Tunturiibacter gelidiferens</name>
    <dbReference type="NCBI Taxonomy" id="3069689"/>
    <lineage>
        <taxon>Bacteria</taxon>
        <taxon>Pseudomonadati</taxon>
        <taxon>Acidobacteriota</taxon>
        <taxon>Terriglobia</taxon>
        <taxon>Terriglobales</taxon>
        <taxon>Acidobacteriaceae</taxon>
        <taxon>Tunturiibacter</taxon>
    </lineage>
</organism>
<protein>
    <submittedName>
        <fullName evidence="2">Uncharacterized protein</fullName>
    </submittedName>
</protein>
<evidence type="ECO:0000313" key="2">
    <source>
        <dbReference type="EMBL" id="MBB5329689.1"/>
    </source>
</evidence>
<reference evidence="2 3" key="1">
    <citation type="submission" date="2020-08" db="EMBL/GenBank/DDBJ databases">
        <title>Genomic Encyclopedia of Type Strains, Phase IV (KMG-V): Genome sequencing to study the core and pangenomes of soil and plant-associated prokaryotes.</title>
        <authorList>
            <person name="Whitman W."/>
        </authorList>
    </citation>
    <scope>NUCLEOTIDE SEQUENCE [LARGE SCALE GENOMIC DNA]</scope>
    <source>
        <strain evidence="2 3">X5P2</strain>
    </source>
</reference>
<name>A0A9X0QG87_9BACT</name>
<feature type="transmembrane region" description="Helical" evidence="1">
    <location>
        <begin position="61"/>
        <end position="81"/>
    </location>
</feature>
<feature type="transmembrane region" description="Helical" evidence="1">
    <location>
        <begin position="126"/>
        <end position="145"/>
    </location>
</feature>
<gene>
    <name evidence="2" type="ORF">HDF14_003311</name>
</gene>
<keyword evidence="3" id="KW-1185">Reference proteome</keyword>
<keyword evidence="1" id="KW-0472">Membrane</keyword>
<dbReference type="RefSeq" id="WP_183978404.1">
    <property type="nucleotide sequence ID" value="NZ_JACHEB010000007.1"/>
</dbReference>
<proteinExistence type="predicted"/>
<keyword evidence="1" id="KW-1133">Transmembrane helix</keyword>
<keyword evidence="1" id="KW-0812">Transmembrane</keyword>
<dbReference type="Proteomes" id="UP000535182">
    <property type="component" value="Unassembled WGS sequence"/>
</dbReference>
<dbReference type="EMBL" id="JACHEB010000007">
    <property type="protein sequence ID" value="MBB5329689.1"/>
    <property type="molecule type" value="Genomic_DNA"/>
</dbReference>
<comment type="caution">
    <text evidence="2">The sequence shown here is derived from an EMBL/GenBank/DDBJ whole genome shotgun (WGS) entry which is preliminary data.</text>
</comment>